<keyword evidence="2" id="KW-1185">Reference proteome</keyword>
<dbReference type="EMBL" id="UZAK01040823">
    <property type="protein sequence ID" value="VDP65340.1"/>
    <property type="molecule type" value="Genomic_DNA"/>
</dbReference>
<organism evidence="3">
    <name type="scientific">Schistosoma curassoni</name>
    <dbReference type="NCBI Taxonomy" id="6186"/>
    <lineage>
        <taxon>Eukaryota</taxon>
        <taxon>Metazoa</taxon>
        <taxon>Spiralia</taxon>
        <taxon>Lophotrochozoa</taxon>
        <taxon>Platyhelminthes</taxon>
        <taxon>Trematoda</taxon>
        <taxon>Digenea</taxon>
        <taxon>Strigeidida</taxon>
        <taxon>Schistosomatoidea</taxon>
        <taxon>Schistosomatidae</taxon>
        <taxon>Schistosoma</taxon>
    </lineage>
</organism>
<dbReference type="AlphaFoldDB" id="A0A183KT91"/>
<accession>A0A183KT91</accession>
<protein>
    <submittedName>
        <fullName evidence="1 3">Uncharacterized protein</fullName>
    </submittedName>
</protein>
<evidence type="ECO:0000313" key="2">
    <source>
        <dbReference type="Proteomes" id="UP000279833"/>
    </source>
</evidence>
<evidence type="ECO:0000313" key="1">
    <source>
        <dbReference type="EMBL" id="VDP65340.1"/>
    </source>
</evidence>
<name>A0A183KT91_9TREM</name>
<sequence length="41" mass="4990">MRWQESIILDHLHLVYSYCIFLDHSRIEFHNAEKDEEDGKA</sequence>
<reference evidence="3" key="1">
    <citation type="submission" date="2016-06" db="UniProtKB">
        <authorList>
            <consortium name="WormBaseParasite"/>
        </authorList>
    </citation>
    <scope>IDENTIFICATION</scope>
</reference>
<gene>
    <name evidence="1" type="ORF">SCUD_LOCUS18281</name>
</gene>
<proteinExistence type="predicted"/>
<dbReference type="WBParaSite" id="SCUD_0001828401-mRNA-1">
    <property type="protein sequence ID" value="SCUD_0001828401-mRNA-1"/>
    <property type="gene ID" value="SCUD_0001828401"/>
</dbReference>
<reference evidence="1 2" key="2">
    <citation type="submission" date="2018-11" db="EMBL/GenBank/DDBJ databases">
        <authorList>
            <consortium name="Pathogen Informatics"/>
        </authorList>
    </citation>
    <scope>NUCLEOTIDE SEQUENCE [LARGE SCALE GENOMIC DNA]</scope>
    <source>
        <strain evidence="1">Dakar</strain>
        <strain evidence="2">Dakar, Senegal</strain>
    </source>
</reference>
<dbReference type="Proteomes" id="UP000279833">
    <property type="component" value="Unassembled WGS sequence"/>
</dbReference>
<evidence type="ECO:0000313" key="3">
    <source>
        <dbReference type="WBParaSite" id="SCUD_0001828401-mRNA-1"/>
    </source>
</evidence>